<accession>A0A5K7YY80</accession>
<dbReference type="FunFam" id="3.40.50.1000:FF:000022">
    <property type="entry name" value="Phosphoglycolate phosphatase"/>
    <property type="match status" value="1"/>
</dbReference>
<dbReference type="EMBL" id="AP021875">
    <property type="protein sequence ID" value="BBO73375.1"/>
    <property type="molecule type" value="Genomic_DNA"/>
</dbReference>
<dbReference type="Gene3D" id="3.40.50.1000">
    <property type="entry name" value="HAD superfamily/HAD-like"/>
    <property type="match status" value="1"/>
</dbReference>
<dbReference type="GO" id="GO:0016787">
    <property type="term" value="F:hydrolase activity"/>
    <property type="evidence" value="ECO:0007669"/>
    <property type="project" value="UniProtKB-KW"/>
</dbReference>
<dbReference type="InterPro" id="IPR041492">
    <property type="entry name" value="HAD_2"/>
</dbReference>
<dbReference type="InterPro" id="IPR050155">
    <property type="entry name" value="HAD-like_hydrolase_sf"/>
</dbReference>
<gene>
    <name evidence="1" type="ORF">DSCW_07920</name>
</gene>
<protein>
    <submittedName>
        <fullName evidence="1">Hydrolase</fullName>
    </submittedName>
</protein>
<dbReference type="InterPro" id="IPR023198">
    <property type="entry name" value="PGP-like_dom2"/>
</dbReference>
<dbReference type="InterPro" id="IPR023214">
    <property type="entry name" value="HAD_sf"/>
</dbReference>
<dbReference type="RefSeq" id="WP_155302487.1">
    <property type="nucleotide sequence ID" value="NZ_AP021875.1"/>
</dbReference>
<organism evidence="1 2">
    <name type="scientific">Desulfosarcina widdelii</name>
    <dbReference type="NCBI Taxonomy" id="947919"/>
    <lineage>
        <taxon>Bacteria</taxon>
        <taxon>Pseudomonadati</taxon>
        <taxon>Thermodesulfobacteriota</taxon>
        <taxon>Desulfobacteria</taxon>
        <taxon>Desulfobacterales</taxon>
        <taxon>Desulfosarcinaceae</taxon>
        <taxon>Desulfosarcina</taxon>
    </lineage>
</organism>
<dbReference type="PANTHER" id="PTHR43434:SF20">
    <property type="entry name" value="5'-NUCLEOTIDASE"/>
    <property type="match status" value="1"/>
</dbReference>
<evidence type="ECO:0000313" key="1">
    <source>
        <dbReference type="EMBL" id="BBO73375.1"/>
    </source>
</evidence>
<dbReference type="GO" id="GO:0005829">
    <property type="term" value="C:cytosol"/>
    <property type="evidence" value="ECO:0007669"/>
    <property type="project" value="TreeGrafter"/>
</dbReference>
<dbReference type="CDD" id="cd04302">
    <property type="entry name" value="HAD_5NT"/>
    <property type="match status" value="1"/>
</dbReference>
<dbReference type="OrthoDB" id="9793014at2"/>
<keyword evidence="1" id="KW-0378">Hydrolase</keyword>
<dbReference type="Proteomes" id="UP000427769">
    <property type="component" value="Chromosome"/>
</dbReference>
<dbReference type="Pfam" id="PF13419">
    <property type="entry name" value="HAD_2"/>
    <property type="match status" value="1"/>
</dbReference>
<dbReference type="InterPro" id="IPR036412">
    <property type="entry name" value="HAD-like_sf"/>
</dbReference>
<dbReference type="Gene3D" id="1.10.150.240">
    <property type="entry name" value="Putative phosphatase, domain 2"/>
    <property type="match status" value="1"/>
</dbReference>
<dbReference type="GO" id="GO:0004713">
    <property type="term" value="F:protein tyrosine kinase activity"/>
    <property type="evidence" value="ECO:0007669"/>
    <property type="project" value="TreeGrafter"/>
</dbReference>
<proteinExistence type="predicted"/>
<reference evidence="1 2" key="1">
    <citation type="submission" date="2019-11" db="EMBL/GenBank/DDBJ databases">
        <title>Comparative genomics of hydrocarbon-degrading Desulfosarcina strains.</title>
        <authorList>
            <person name="Watanabe M."/>
            <person name="Kojima H."/>
            <person name="Fukui M."/>
        </authorList>
    </citation>
    <scope>NUCLEOTIDE SEQUENCE [LARGE SCALE GENOMIC DNA]</scope>
    <source>
        <strain evidence="1 2">PP31</strain>
    </source>
</reference>
<name>A0A5K7YY80_9BACT</name>
<dbReference type="SUPFAM" id="SSF56784">
    <property type="entry name" value="HAD-like"/>
    <property type="match status" value="1"/>
</dbReference>
<dbReference type="KEGG" id="dwd:DSCW_07920"/>
<dbReference type="PANTHER" id="PTHR43434">
    <property type="entry name" value="PHOSPHOGLYCOLATE PHOSPHATASE"/>
    <property type="match status" value="1"/>
</dbReference>
<dbReference type="AlphaFoldDB" id="A0A5K7YY80"/>
<evidence type="ECO:0000313" key="2">
    <source>
        <dbReference type="Proteomes" id="UP000427769"/>
    </source>
</evidence>
<sequence length="213" mass="23613">MNLLFDLDGTLTNPYQGIAKSICHALKTLGRPVHHQTDLRWCIGPPLKNSFAKLLKTDDENLIQAAISIYRERFGTVGLFENEIYKDIPEALVTLRDAGHILYVATSKPTIFAERIIEHFGLGQYFRAVHGSELNGTNSDKADLLAHLLQSEGIAPAETIMIGDRRHDMIGAKSNGIFRIGVLWGYGTRDELEASGAQACIRHPEALQTAFDK</sequence>
<keyword evidence="2" id="KW-1185">Reference proteome</keyword>